<dbReference type="PATRIC" id="fig|272562.8.peg.991"/>
<gene>
    <name evidence="2" type="ordered locus">CA_C0786</name>
</gene>
<evidence type="ECO:0000259" key="1">
    <source>
        <dbReference type="Pfam" id="PF09557"/>
    </source>
</evidence>
<protein>
    <submittedName>
        <fullName evidence="2">Uncharacterized conserved protein, repeats</fullName>
    </submittedName>
</protein>
<reference evidence="2 3" key="1">
    <citation type="journal article" date="2001" name="J. Bacteriol.">
        <title>Genome sequence and comparative analysis of the solvent-producing bacterium Clostridium acetobutylicum.</title>
        <authorList>
            <person name="Nolling J."/>
            <person name="Breton G."/>
            <person name="Omelchenko M.V."/>
            <person name="Makarova K.S."/>
            <person name="Zeng Q."/>
            <person name="Gibson R."/>
            <person name="Lee H.M."/>
            <person name="Dubois J."/>
            <person name="Qiu D."/>
            <person name="Hitti J."/>
            <person name="Wolf Y.I."/>
            <person name="Tatusov R.L."/>
            <person name="Sabathe F."/>
            <person name="Doucette-Stamm L."/>
            <person name="Soucaille P."/>
            <person name="Daly M.J."/>
            <person name="Bennett G.N."/>
            <person name="Koonin E.V."/>
            <person name="Smith D.R."/>
        </authorList>
    </citation>
    <scope>NUCLEOTIDE SEQUENCE [LARGE SCALE GENOMIC DNA]</scope>
    <source>
        <strain evidence="3">ATCC 824 / DSM 792 / JCM 1419 / LMG 5710 / VKM B-1787</strain>
    </source>
</reference>
<organism evidence="2 3">
    <name type="scientific">Clostridium acetobutylicum (strain ATCC 824 / DSM 792 / JCM 1419 / IAM 19013 / LMG 5710 / NBRC 13948 / NRRL B-527 / VKM B-1787 / 2291 / W)</name>
    <dbReference type="NCBI Taxonomy" id="272562"/>
    <lineage>
        <taxon>Bacteria</taxon>
        <taxon>Bacillati</taxon>
        <taxon>Bacillota</taxon>
        <taxon>Clostridia</taxon>
        <taxon>Eubacteriales</taxon>
        <taxon>Clostridiaceae</taxon>
        <taxon>Clostridium</taxon>
    </lineage>
</organism>
<evidence type="ECO:0000313" key="3">
    <source>
        <dbReference type="Proteomes" id="UP000000814"/>
    </source>
</evidence>
<dbReference type="NCBIfam" id="TIGR02271">
    <property type="entry name" value="YsnF/AvaK domain"/>
    <property type="match status" value="1"/>
</dbReference>
<dbReference type="InterPro" id="IPR019060">
    <property type="entry name" value="DUF2382"/>
</dbReference>
<sequence length="123" mass="14326">MNSSTENVTLKLKSEQLDIAKQWIQTEDVKAYKETSSIQKTFTIPVEREELVIEKIPTASDDKKEVIRIPLSEEEVNFSKHRIILEDVSIYKNQIEDVRHIEETLKKENPKIETFGNAKVIKK</sequence>
<accession>Q97KY0</accession>
<dbReference type="AlphaFoldDB" id="Q97KY0"/>
<dbReference type="PANTHER" id="PTHR38463:SF1">
    <property type="entry name" value="STRESS RESPONSE PROTEIN YSNF"/>
    <property type="match status" value="1"/>
</dbReference>
<dbReference type="OrthoDB" id="1798989at2"/>
<keyword evidence="3" id="KW-1185">Reference proteome</keyword>
<dbReference type="HOGENOM" id="CLU_108392_1_0_9"/>
<dbReference type="PIR" id="G96996">
    <property type="entry name" value="G96996"/>
</dbReference>
<dbReference type="STRING" id="272562.CA_C0786"/>
<feature type="domain" description="DUF2382" evidence="1">
    <location>
        <begin position="10"/>
        <end position="112"/>
    </location>
</feature>
<dbReference type="KEGG" id="cac:CA_C0786"/>
<dbReference type="PANTHER" id="PTHR38463">
    <property type="entry name" value="STRESS RESPONSE PROTEIN YSNF"/>
    <property type="match status" value="1"/>
</dbReference>
<name>Q97KY0_CLOAB</name>
<dbReference type="InterPro" id="IPR052967">
    <property type="entry name" value="Stress_Response_Assoc"/>
</dbReference>
<dbReference type="EMBL" id="AE001437">
    <property type="protein sequence ID" value="AAK78762.1"/>
    <property type="molecule type" value="Genomic_DNA"/>
</dbReference>
<dbReference type="eggNOG" id="COG3861">
    <property type="taxonomic scope" value="Bacteria"/>
</dbReference>
<proteinExistence type="predicted"/>
<evidence type="ECO:0000313" key="2">
    <source>
        <dbReference type="EMBL" id="AAK78762.1"/>
    </source>
</evidence>
<dbReference type="Proteomes" id="UP000000814">
    <property type="component" value="Chromosome"/>
</dbReference>
<dbReference type="Pfam" id="PF09557">
    <property type="entry name" value="DUF2382"/>
    <property type="match status" value="1"/>
</dbReference>